<gene>
    <name evidence="1" type="primary">Acey_s0708.g1716</name>
    <name evidence="1" type="ORF">Y032_0708g1716</name>
</gene>
<organism evidence="1 2">
    <name type="scientific">Ancylostoma ceylanicum</name>
    <dbReference type="NCBI Taxonomy" id="53326"/>
    <lineage>
        <taxon>Eukaryota</taxon>
        <taxon>Metazoa</taxon>
        <taxon>Ecdysozoa</taxon>
        <taxon>Nematoda</taxon>
        <taxon>Chromadorea</taxon>
        <taxon>Rhabditida</taxon>
        <taxon>Rhabditina</taxon>
        <taxon>Rhabditomorpha</taxon>
        <taxon>Strongyloidea</taxon>
        <taxon>Ancylostomatidae</taxon>
        <taxon>Ancylostomatinae</taxon>
        <taxon>Ancylostoma</taxon>
    </lineage>
</organism>
<evidence type="ECO:0000313" key="1">
    <source>
        <dbReference type="EMBL" id="EYC38583.1"/>
    </source>
</evidence>
<comment type="caution">
    <text evidence="1">The sequence shown here is derived from an EMBL/GenBank/DDBJ whole genome shotgun (WGS) entry which is preliminary data.</text>
</comment>
<dbReference type="Proteomes" id="UP000024635">
    <property type="component" value="Unassembled WGS sequence"/>
</dbReference>
<dbReference type="AlphaFoldDB" id="A0A016WHX4"/>
<evidence type="ECO:0000313" key="2">
    <source>
        <dbReference type="Proteomes" id="UP000024635"/>
    </source>
</evidence>
<dbReference type="STRING" id="53326.A0A016WHX4"/>
<accession>A0A016WHX4</accession>
<protein>
    <submittedName>
        <fullName evidence="1">Uncharacterized protein</fullName>
    </submittedName>
</protein>
<reference evidence="2" key="1">
    <citation type="journal article" date="2015" name="Nat. Genet.">
        <title>The genome and transcriptome of the zoonotic hookworm Ancylostoma ceylanicum identify infection-specific gene families.</title>
        <authorList>
            <person name="Schwarz E.M."/>
            <person name="Hu Y."/>
            <person name="Antoshechkin I."/>
            <person name="Miller M.M."/>
            <person name="Sternberg P.W."/>
            <person name="Aroian R.V."/>
        </authorList>
    </citation>
    <scope>NUCLEOTIDE SEQUENCE</scope>
    <source>
        <strain evidence="2">HY135</strain>
    </source>
</reference>
<sequence>MRVFVLVVLAFIVSAVISLPTLHDGIAAENDRSLREKRQFGFGGPFMGGMGGWGRPFGGMGGWGRPWGGMGGWGRPWGGMGGYGGYGGWG</sequence>
<keyword evidence="2" id="KW-1185">Reference proteome</keyword>
<dbReference type="EMBL" id="JARK01000308">
    <property type="protein sequence ID" value="EYC38583.1"/>
    <property type="molecule type" value="Genomic_DNA"/>
</dbReference>
<name>A0A016WHX4_9BILA</name>
<proteinExistence type="predicted"/>